<feature type="compositionally biased region" description="Basic and acidic residues" evidence="1">
    <location>
        <begin position="8"/>
        <end position="19"/>
    </location>
</feature>
<protein>
    <submittedName>
        <fullName evidence="3">Uncharacterized protein</fullName>
    </submittedName>
</protein>
<name>A0ABQ3QBI8_9ACTN</name>
<organism evidence="3 4">
    <name type="scientific">Streptomyces daghestanicus</name>
    <dbReference type="NCBI Taxonomy" id="66885"/>
    <lineage>
        <taxon>Bacteria</taxon>
        <taxon>Bacillati</taxon>
        <taxon>Actinomycetota</taxon>
        <taxon>Actinomycetes</taxon>
        <taxon>Kitasatosporales</taxon>
        <taxon>Streptomycetaceae</taxon>
        <taxon>Streptomyces</taxon>
    </lineage>
</organism>
<keyword evidence="2" id="KW-1133">Transmembrane helix</keyword>
<accession>A0ABQ3QBI8</accession>
<sequence length="111" mass="11339">MKQTATHGQDDNDAHDRSTRSWARALRRPWTALAAAAAVVLGPAAVTASALDRANAAPPHHADVPRTAQSQAYPPADRPAAAPPDRQGPAAVSPDRPGTAVGPAGSGRRTA</sequence>
<evidence type="ECO:0000313" key="4">
    <source>
        <dbReference type="Proteomes" id="UP001052655"/>
    </source>
</evidence>
<evidence type="ECO:0000256" key="1">
    <source>
        <dbReference type="SAM" id="MobiDB-lite"/>
    </source>
</evidence>
<dbReference type="Proteomes" id="UP001052655">
    <property type="component" value="Unassembled WGS sequence"/>
</dbReference>
<dbReference type="EMBL" id="BNDX01000016">
    <property type="protein sequence ID" value="GHI34630.1"/>
    <property type="molecule type" value="Genomic_DNA"/>
</dbReference>
<evidence type="ECO:0000313" key="3">
    <source>
        <dbReference type="EMBL" id="GHI34630.1"/>
    </source>
</evidence>
<reference evidence="3" key="1">
    <citation type="submission" date="2024-05" db="EMBL/GenBank/DDBJ databases">
        <title>Whole genome shotgun sequence of Streptomyces daghestanicus NBRC 12762.</title>
        <authorList>
            <person name="Komaki H."/>
            <person name="Tamura T."/>
        </authorList>
    </citation>
    <scope>NUCLEOTIDE SEQUENCE</scope>
    <source>
        <strain evidence="3">NBRC 12762</strain>
    </source>
</reference>
<dbReference type="RefSeq" id="WP_190077380.1">
    <property type="nucleotide sequence ID" value="NZ_BMTC01000011.1"/>
</dbReference>
<evidence type="ECO:0000256" key="2">
    <source>
        <dbReference type="SAM" id="Phobius"/>
    </source>
</evidence>
<feature type="region of interest" description="Disordered" evidence="1">
    <location>
        <begin position="1"/>
        <end position="20"/>
    </location>
</feature>
<keyword evidence="2" id="KW-0472">Membrane</keyword>
<feature type="compositionally biased region" description="Low complexity" evidence="1">
    <location>
        <begin position="71"/>
        <end position="91"/>
    </location>
</feature>
<proteinExistence type="predicted"/>
<keyword evidence="4" id="KW-1185">Reference proteome</keyword>
<feature type="transmembrane region" description="Helical" evidence="2">
    <location>
        <begin position="30"/>
        <end position="51"/>
    </location>
</feature>
<comment type="caution">
    <text evidence="3">The sequence shown here is derived from an EMBL/GenBank/DDBJ whole genome shotgun (WGS) entry which is preliminary data.</text>
</comment>
<feature type="region of interest" description="Disordered" evidence="1">
    <location>
        <begin position="52"/>
        <end position="111"/>
    </location>
</feature>
<gene>
    <name evidence="3" type="ORF">Sdagh_63600</name>
</gene>
<keyword evidence="2" id="KW-0812">Transmembrane</keyword>